<dbReference type="SUPFAM" id="SSF51395">
    <property type="entry name" value="FMN-linked oxidoreductases"/>
    <property type="match status" value="1"/>
</dbReference>
<evidence type="ECO:0000256" key="3">
    <source>
        <dbReference type="ARBA" id="ARBA00023002"/>
    </source>
</evidence>
<protein>
    <recommendedName>
        <fullName evidence="5">NADH:flavin oxidoreductase/NADH oxidase N-terminal domain-containing protein</fullName>
    </recommendedName>
</protein>
<evidence type="ECO:0000259" key="5">
    <source>
        <dbReference type="Pfam" id="PF00724"/>
    </source>
</evidence>
<sequence length="929" mass="101747">MTASKDVVDLVAKANARGPTSGFTDVDDDAEELPTEFDLENAKLFKPLKVGDLTLQHRIVHAALGRSRSVNSAESPLAIKYFAQRTTPGALMISQSTGVSLEHKAWPWSAILETEEQRTAVANIVKVVHEKGGFWFQQLGHVGRCTSPGLVKLARDQIGLKTPPYYGYRPVSASAVAESGVNTHSGEPFGVPHALTVEEIQRIVADFKRAATLAASAGADGIELLAGNGFLLDQFLHDNINQRDDQYGGSIENRSRFVLEIVDAVSEVFGFHETDGSQPLEQSLHLSRELAQRGVAYLHVAEGRVSRNLGIEENLERLVAKGIAPEDISLRPFRRLLAEVKPSKPEYTPTVLVGNGGYTAASGVLTVEEDLADAVSYGRRFISNPDLVQRLRLRRKLTPYDRSTFYTHGAEGYTSYRDSETLKEDTSPSNNQPVPKDVPASEATTEANNDESPLQGNAQTPKPRPKRVAVIGAGIFERKSVPGGVWVHDPVSTTVAQFPAAEPSQIDPPLPRPDIALPGDAPHSTRQRFLSSPIYDSLVANIPYSVMGGTTELTLPPPANPESEYLTAPEVSEFISKAATKHNYLIQENAGGTDTWYEEDFDHVVVATGHNSVPRVPEIPGLESWKGGLQHAVTWRSGEEFKDKRILVIGTSESAIDLVLQSLPHAKGDVHVSQRTPHPRYPTIFQRPGVKVVKTIDHFTEDEIHLVDGTVLRDIDHVVFATGYFYSFPFLANHIFDIHNPNTIAFVGVVNASLTWLTWEKSAFLIALLWSGKIHLPSKEIQERWEQDRFEEKGERLFHILALPYERVLYFDEINELAAEYLSQEGADDTLLRGFPFELISDLIAGRPGKLAHYGILEDVGGTGVPGATAAISDSADVENRAGQTDTPTSVDSGVDIISDETKVLALEDKDIQPVHHQVQQAPAVISAA</sequence>
<dbReference type="InterPro" id="IPR045247">
    <property type="entry name" value="Oye-like"/>
</dbReference>
<feature type="region of interest" description="Disordered" evidence="4">
    <location>
        <begin position="416"/>
        <end position="466"/>
    </location>
</feature>
<keyword evidence="3" id="KW-0560">Oxidoreductase</keyword>
<dbReference type="Pfam" id="PF00743">
    <property type="entry name" value="FMO-like"/>
    <property type="match status" value="2"/>
</dbReference>
<dbReference type="Pfam" id="PF00724">
    <property type="entry name" value="Oxidored_FMN"/>
    <property type="match status" value="1"/>
</dbReference>
<feature type="domain" description="NADH:flavin oxidoreductase/NADH oxidase N-terminal" evidence="5">
    <location>
        <begin position="43"/>
        <end position="395"/>
    </location>
</feature>
<feature type="compositionally biased region" description="Polar residues" evidence="4">
    <location>
        <begin position="442"/>
        <end position="460"/>
    </location>
</feature>
<keyword evidence="2" id="KW-0274">FAD</keyword>
<dbReference type="Gene3D" id="3.50.50.60">
    <property type="entry name" value="FAD/NAD(P)-binding domain"/>
    <property type="match status" value="2"/>
</dbReference>
<evidence type="ECO:0000313" key="6">
    <source>
        <dbReference type="EMBL" id="CRK46180.1"/>
    </source>
</evidence>
<dbReference type="PANTHER" id="PTHR22893:SF91">
    <property type="entry name" value="NADPH DEHYDROGENASE 2-RELATED"/>
    <property type="match status" value="1"/>
</dbReference>
<dbReference type="GO" id="GO:0004499">
    <property type="term" value="F:N,N-dimethylaniline monooxygenase activity"/>
    <property type="evidence" value="ECO:0007669"/>
    <property type="project" value="InterPro"/>
</dbReference>
<dbReference type="PANTHER" id="PTHR22893">
    <property type="entry name" value="NADH OXIDOREDUCTASE-RELATED"/>
    <property type="match status" value="1"/>
</dbReference>
<dbReference type="Gene3D" id="3.20.20.70">
    <property type="entry name" value="Aldolase class I"/>
    <property type="match status" value="1"/>
</dbReference>
<reference evidence="7" key="1">
    <citation type="submission" date="2015-05" db="EMBL/GenBank/DDBJ databases">
        <authorList>
            <person name="Fogelqvist Johan"/>
        </authorList>
    </citation>
    <scope>NUCLEOTIDE SEQUENCE [LARGE SCALE GENOMIC DNA]</scope>
</reference>
<accession>A0A0G4NIB3</accession>
<evidence type="ECO:0000256" key="4">
    <source>
        <dbReference type="SAM" id="MobiDB-lite"/>
    </source>
</evidence>
<dbReference type="AlphaFoldDB" id="A0A0G4NIB3"/>
<dbReference type="Proteomes" id="UP000045706">
    <property type="component" value="Unassembled WGS sequence"/>
</dbReference>
<dbReference type="InterPro" id="IPR013785">
    <property type="entry name" value="Aldolase_TIM"/>
</dbReference>
<feature type="compositionally biased region" description="Basic and acidic residues" evidence="4">
    <location>
        <begin position="417"/>
        <end position="426"/>
    </location>
</feature>
<evidence type="ECO:0000256" key="2">
    <source>
        <dbReference type="ARBA" id="ARBA00022827"/>
    </source>
</evidence>
<dbReference type="EMBL" id="CVQI01035384">
    <property type="protein sequence ID" value="CRK46180.1"/>
    <property type="molecule type" value="Genomic_DNA"/>
</dbReference>
<dbReference type="InterPro" id="IPR036188">
    <property type="entry name" value="FAD/NAD-bd_sf"/>
</dbReference>
<evidence type="ECO:0000313" key="7">
    <source>
        <dbReference type="Proteomes" id="UP000045706"/>
    </source>
</evidence>
<dbReference type="InterPro" id="IPR020946">
    <property type="entry name" value="Flavin_mOase-like"/>
</dbReference>
<dbReference type="InterPro" id="IPR000960">
    <property type="entry name" value="Flavin_mOase"/>
</dbReference>
<organism evidence="6 7">
    <name type="scientific">Verticillium longisporum</name>
    <name type="common">Verticillium dahliae var. longisporum</name>
    <dbReference type="NCBI Taxonomy" id="100787"/>
    <lineage>
        <taxon>Eukaryota</taxon>
        <taxon>Fungi</taxon>
        <taxon>Dikarya</taxon>
        <taxon>Ascomycota</taxon>
        <taxon>Pezizomycotina</taxon>
        <taxon>Sordariomycetes</taxon>
        <taxon>Hypocreomycetidae</taxon>
        <taxon>Glomerellales</taxon>
        <taxon>Plectosphaerellaceae</taxon>
        <taxon>Verticillium</taxon>
    </lineage>
</organism>
<dbReference type="GO" id="GO:0010181">
    <property type="term" value="F:FMN binding"/>
    <property type="evidence" value="ECO:0007669"/>
    <property type="project" value="InterPro"/>
</dbReference>
<dbReference type="SUPFAM" id="SSF51905">
    <property type="entry name" value="FAD/NAD(P)-binding domain"/>
    <property type="match status" value="1"/>
</dbReference>
<name>A0A0G4NIB3_VERLO</name>
<keyword evidence="1" id="KW-0285">Flavoprotein</keyword>
<dbReference type="PRINTS" id="PR00370">
    <property type="entry name" value="FMOXYGENASE"/>
</dbReference>
<dbReference type="InterPro" id="IPR001155">
    <property type="entry name" value="OxRdtase_FMN_N"/>
</dbReference>
<gene>
    <name evidence="6" type="ORF">BN1723_006911</name>
</gene>
<dbReference type="GO" id="GO:0050661">
    <property type="term" value="F:NADP binding"/>
    <property type="evidence" value="ECO:0007669"/>
    <property type="project" value="InterPro"/>
</dbReference>
<evidence type="ECO:0000256" key="1">
    <source>
        <dbReference type="ARBA" id="ARBA00022630"/>
    </source>
</evidence>
<proteinExistence type="predicted"/>
<dbReference type="GO" id="GO:0050660">
    <property type="term" value="F:flavin adenine dinucleotide binding"/>
    <property type="evidence" value="ECO:0007669"/>
    <property type="project" value="InterPro"/>
</dbReference>